<dbReference type="PANTHER" id="PTHR10361">
    <property type="entry name" value="SODIUM-BILE ACID COTRANSPORTER"/>
    <property type="match status" value="1"/>
</dbReference>
<accession>A0AB35C018</accession>
<proteinExistence type="predicted"/>
<dbReference type="InterPro" id="IPR002657">
    <property type="entry name" value="BilAc:Na_symport/Acr3"/>
</dbReference>
<evidence type="ECO:0000256" key="1">
    <source>
        <dbReference type="ARBA" id="ARBA00004141"/>
    </source>
</evidence>
<dbReference type="Pfam" id="PF01758">
    <property type="entry name" value="SBF"/>
    <property type="match status" value="1"/>
</dbReference>
<keyword evidence="2 5" id="KW-0812">Transmembrane</keyword>
<comment type="subcellular location">
    <subcellularLocation>
        <location evidence="1">Membrane</location>
        <topology evidence="1">Multi-pass membrane protein</topology>
    </subcellularLocation>
</comment>
<evidence type="ECO:0000313" key="7">
    <source>
        <dbReference type="Proteomes" id="UP000680020"/>
    </source>
</evidence>
<dbReference type="InterPro" id="IPR004710">
    <property type="entry name" value="Bilac:Na_transpt"/>
</dbReference>
<dbReference type="GO" id="GO:0016020">
    <property type="term" value="C:membrane"/>
    <property type="evidence" value="ECO:0007669"/>
    <property type="project" value="UniProtKB-SubCell"/>
</dbReference>
<evidence type="ECO:0000256" key="5">
    <source>
        <dbReference type="SAM" id="Phobius"/>
    </source>
</evidence>
<dbReference type="RefSeq" id="WP_213403861.1">
    <property type="nucleotide sequence ID" value="NZ_JAGIBT010000005.1"/>
</dbReference>
<feature type="transmembrane region" description="Helical" evidence="5">
    <location>
        <begin position="190"/>
        <end position="211"/>
    </location>
</feature>
<gene>
    <name evidence="6" type="ORF">J7561_05685</name>
</gene>
<evidence type="ECO:0000256" key="3">
    <source>
        <dbReference type="ARBA" id="ARBA00022989"/>
    </source>
</evidence>
<organism evidence="6 7">
    <name type="scientific">Wohlfahrtiimonas chitiniclastica</name>
    <dbReference type="NCBI Taxonomy" id="400946"/>
    <lineage>
        <taxon>Bacteria</taxon>
        <taxon>Pseudomonadati</taxon>
        <taxon>Pseudomonadota</taxon>
        <taxon>Gammaproteobacteria</taxon>
        <taxon>Cardiobacteriales</taxon>
        <taxon>Ignatzschineriaceae</taxon>
        <taxon>Wohlfahrtiimonas</taxon>
    </lineage>
</organism>
<feature type="transmembrane region" description="Helical" evidence="5">
    <location>
        <begin position="159"/>
        <end position="184"/>
    </location>
</feature>
<keyword evidence="3 5" id="KW-1133">Transmembrane helix</keyword>
<evidence type="ECO:0000256" key="2">
    <source>
        <dbReference type="ARBA" id="ARBA00022692"/>
    </source>
</evidence>
<name>A0AB35C018_9GAMM</name>
<dbReference type="EMBL" id="JAGIBU010000004">
    <property type="protein sequence ID" value="MBS7824693.1"/>
    <property type="molecule type" value="Genomic_DNA"/>
</dbReference>
<feature type="transmembrane region" description="Helical" evidence="5">
    <location>
        <begin position="96"/>
        <end position="119"/>
    </location>
</feature>
<dbReference type="AlphaFoldDB" id="A0AB35C018"/>
<feature type="transmembrane region" description="Helical" evidence="5">
    <location>
        <begin position="40"/>
        <end position="58"/>
    </location>
</feature>
<feature type="transmembrane region" description="Helical" evidence="5">
    <location>
        <begin position="125"/>
        <end position="147"/>
    </location>
</feature>
<dbReference type="Proteomes" id="UP000680020">
    <property type="component" value="Unassembled WGS sequence"/>
</dbReference>
<sequence>MRVLNLLSTFVGKTFAIWTLLFAVLGFVFPEVLVSLKGMITYLLGIIMFGMGLTLTPHDFSEVVKKPLQVLLGVCAQFIVMPLLALALVKIFNIDPLLALGIVLVGSCPGGTSSNVITYLSKGDVALSVTITSISTLLSPIMTPLLIQLLADKSIDVSFYAMMMSIVNMVIVPIVLGVIVRMVLRSKVQYVTPVLPLISVFGIVMIVAIVVGLNQVRLKETGMLLIGLVILHNTFGYVIGYIVARMMGLGLAQRKAIAIEVGMQNSGLGASLAVKHFDPIVAVPSAIFSVWHNISGAILANIFARMENSSSEEKTLKTSEKLV</sequence>
<feature type="transmembrane region" description="Helical" evidence="5">
    <location>
        <begin position="15"/>
        <end position="33"/>
    </location>
</feature>
<dbReference type="InterPro" id="IPR038770">
    <property type="entry name" value="Na+/solute_symporter_sf"/>
</dbReference>
<feature type="transmembrane region" description="Helical" evidence="5">
    <location>
        <begin position="223"/>
        <end position="244"/>
    </location>
</feature>
<protein>
    <submittedName>
        <fullName evidence="6">Bile acid:sodium symporter family protein</fullName>
    </submittedName>
</protein>
<reference evidence="6" key="1">
    <citation type="submission" date="2021-03" db="EMBL/GenBank/DDBJ databases">
        <title>Identification and antibiotic profiling of Wohlfahrtiimonas chitiniclastica, an underestimated human pathogen.</title>
        <authorList>
            <person name="Kopf A."/>
            <person name="Bunk B."/>
            <person name="Coldewey S."/>
            <person name="Gunzer F."/>
            <person name="Riedel T."/>
            <person name="Schroettner P."/>
        </authorList>
    </citation>
    <scope>NUCLEOTIDE SEQUENCE</scope>
    <source>
        <strain evidence="6">DSM 100917</strain>
    </source>
</reference>
<comment type="caution">
    <text evidence="6">The sequence shown here is derived from an EMBL/GenBank/DDBJ whole genome shotgun (WGS) entry which is preliminary data.</text>
</comment>
<dbReference type="PANTHER" id="PTHR10361:SF28">
    <property type="entry name" value="P3 PROTEIN-RELATED"/>
    <property type="match status" value="1"/>
</dbReference>
<keyword evidence="4 5" id="KW-0472">Membrane</keyword>
<evidence type="ECO:0000313" key="6">
    <source>
        <dbReference type="EMBL" id="MBS7824693.1"/>
    </source>
</evidence>
<feature type="transmembrane region" description="Helical" evidence="5">
    <location>
        <begin position="70"/>
        <end position="89"/>
    </location>
</feature>
<evidence type="ECO:0000256" key="4">
    <source>
        <dbReference type="ARBA" id="ARBA00023136"/>
    </source>
</evidence>
<dbReference type="Gene3D" id="1.20.1530.20">
    <property type="match status" value="1"/>
</dbReference>